<proteinExistence type="predicted"/>
<accession>A0A6B8RR16</accession>
<name>A0A6B8RR16_9BACL</name>
<dbReference type="EMBL" id="CP034235">
    <property type="protein sequence ID" value="QGQ98830.1"/>
    <property type="molecule type" value="Genomic_DNA"/>
</dbReference>
<evidence type="ECO:0000313" key="2">
    <source>
        <dbReference type="Proteomes" id="UP000426246"/>
    </source>
</evidence>
<dbReference type="RefSeq" id="WP_155703935.1">
    <property type="nucleotide sequence ID" value="NZ_CP034235.1"/>
</dbReference>
<dbReference type="Proteomes" id="UP000426246">
    <property type="component" value="Chromosome"/>
</dbReference>
<sequence length="230" mass="26294">MVLTTKGSISISSGELSYLIAIIGGRVLPGIEIDYSSLSTAELKVELADVQRKLEKKLLIQVNFDGTLEIASDIFEELSIIAFCSRVINQTVRINGVIKSYQYFFRESELVELTQDQTEAYSFKRIWALHDLQMMIVERNGLQAAYEFEFKQEKVDSVNNLTHYCTLNSFTILNDLIDDVRESSFIIADNKLLRVSFNMIPDNEPLIYSLVPIEFNMMMTQTTQFITGKE</sequence>
<dbReference type="AlphaFoldDB" id="A0A6B8RR16"/>
<dbReference type="OrthoDB" id="9827276at2"/>
<protein>
    <submittedName>
        <fullName evidence="1">Uncharacterized protein</fullName>
    </submittedName>
</protein>
<evidence type="ECO:0000313" key="1">
    <source>
        <dbReference type="EMBL" id="QGQ98830.1"/>
    </source>
</evidence>
<reference evidence="2" key="1">
    <citation type="submission" date="2018-11" db="EMBL/GenBank/DDBJ databases">
        <title>Complete genome sequence of Paenibacillus sp. ML311-T8.</title>
        <authorList>
            <person name="Nam Y.-D."/>
            <person name="Kang J."/>
            <person name="Chung W.-H."/>
            <person name="Park Y.S."/>
        </authorList>
    </citation>
    <scope>NUCLEOTIDE SEQUENCE [LARGE SCALE GENOMIC DNA]</scope>
    <source>
        <strain evidence="2">ML311-T8</strain>
    </source>
</reference>
<dbReference type="KEGG" id="ppsc:EHS13_30100"/>
<organism evidence="1 2">
    <name type="scientific">Paenibacillus psychroresistens</name>
    <dbReference type="NCBI Taxonomy" id="1778678"/>
    <lineage>
        <taxon>Bacteria</taxon>
        <taxon>Bacillati</taxon>
        <taxon>Bacillota</taxon>
        <taxon>Bacilli</taxon>
        <taxon>Bacillales</taxon>
        <taxon>Paenibacillaceae</taxon>
        <taxon>Paenibacillus</taxon>
    </lineage>
</organism>
<gene>
    <name evidence="1" type="ORF">EHS13_30100</name>
</gene>
<keyword evidence="2" id="KW-1185">Reference proteome</keyword>